<comment type="caution">
    <text evidence="3">The sequence shown here is derived from an EMBL/GenBank/DDBJ whole genome shotgun (WGS) entry which is preliminary data.</text>
</comment>
<name>A0ABT8L3F0_9BACT</name>
<organism evidence="3 4">
    <name type="scientific">Agaribacillus aureus</name>
    <dbReference type="NCBI Taxonomy" id="3051825"/>
    <lineage>
        <taxon>Bacteria</taxon>
        <taxon>Pseudomonadati</taxon>
        <taxon>Bacteroidota</taxon>
        <taxon>Cytophagia</taxon>
        <taxon>Cytophagales</taxon>
        <taxon>Splendidivirgaceae</taxon>
        <taxon>Agaribacillus</taxon>
    </lineage>
</organism>
<proteinExistence type="predicted"/>
<dbReference type="CDD" id="cd09620">
    <property type="entry name" value="CBM9_like_3"/>
    <property type="match status" value="1"/>
</dbReference>
<dbReference type="InterPro" id="IPR010502">
    <property type="entry name" value="Carb-bd_dom_fam9"/>
</dbReference>
<sequence length="242" mass="28427">MRMSGTWLILLCAFGFAHAQTNSTVNKMDPIEVTKTRDFELSGDGQAVSWQRTDWYSLPQRSHLENMRETKLKVLYSETGIYFLFYCQDEVLTASKTADFEKLWLEDVVEVFLWPDTGHNLYFEYEISPLNYELPILIPNINGEFLGWRPWQYTGDRKIKHQTKVVGGKKETGAKISGWYAEFFIPYELLRPLSNVPPQAGTTWRANMYRVDHDHQKIAHWSWQETGKSFHEIQKFGPMIFR</sequence>
<dbReference type="Gene3D" id="2.60.40.1190">
    <property type="match status" value="1"/>
</dbReference>
<feature type="signal peptide" evidence="1">
    <location>
        <begin position="1"/>
        <end position="19"/>
    </location>
</feature>
<reference evidence="3" key="1">
    <citation type="submission" date="2023-06" db="EMBL/GenBank/DDBJ databases">
        <title>Genomic of Agaribacillus aureum.</title>
        <authorList>
            <person name="Wang G."/>
        </authorList>
    </citation>
    <scope>NUCLEOTIDE SEQUENCE</scope>
    <source>
        <strain evidence="3">BMA12</strain>
    </source>
</reference>
<dbReference type="RefSeq" id="WP_346757099.1">
    <property type="nucleotide sequence ID" value="NZ_JAUJEB010000001.1"/>
</dbReference>
<evidence type="ECO:0000313" key="3">
    <source>
        <dbReference type="EMBL" id="MDN5211771.1"/>
    </source>
</evidence>
<keyword evidence="4" id="KW-1185">Reference proteome</keyword>
<dbReference type="SUPFAM" id="SSF49344">
    <property type="entry name" value="CBD9-like"/>
    <property type="match status" value="1"/>
</dbReference>
<protein>
    <submittedName>
        <fullName evidence="3">Carbohydrate-binding family 9-like protein</fullName>
    </submittedName>
</protein>
<feature type="domain" description="Carbohydrate-binding" evidence="2">
    <location>
        <begin position="49"/>
        <end position="239"/>
    </location>
</feature>
<accession>A0ABT8L3F0</accession>
<dbReference type="Pfam" id="PF06452">
    <property type="entry name" value="CBM9_1"/>
    <property type="match status" value="1"/>
</dbReference>
<dbReference type="Proteomes" id="UP001172083">
    <property type="component" value="Unassembled WGS sequence"/>
</dbReference>
<evidence type="ECO:0000256" key="1">
    <source>
        <dbReference type="SAM" id="SignalP"/>
    </source>
</evidence>
<feature type="chain" id="PRO_5045490178" evidence="1">
    <location>
        <begin position="20"/>
        <end position="242"/>
    </location>
</feature>
<keyword evidence="1" id="KW-0732">Signal</keyword>
<evidence type="ECO:0000259" key="2">
    <source>
        <dbReference type="Pfam" id="PF06452"/>
    </source>
</evidence>
<gene>
    <name evidence="3" type="ORF">QQ020_06905</name>
</gene>
<dbReference type="EMBL" id="JAUJEB010000001">
    <property type="protein sequence ID" value="MDN5211771.1"/>
    <property type="molecule type" value="Genomic_DNA"/>
</dbReference>
<evidence type="ECO:0000313" key="4">
    <source>
        <dbReference type="Proteomes" id="UP001172083"/>
    </source>
</evidence>